<protein>
    <submittedName>
        <fullName evidence="2">Capsular polysaccharide biosynthesis protein</fullName>
    </submittedName>
</protein>
<dbReference type="EMBL" id="CZBL01000023">
    <property type="protein sequence ID" value="CUQ52949.1"/>
    <property type="molecule type" value="Genomic_DNA"/>
</dbReference>
<gene>
    <name evidence="2" type="ORF">ERS852558_04220</name>
</gene>
<evidence type="ECO:0000313" key="2">
    <source>
        <dbReference type="EMBL" id="CUQ52949.1"/>
    </source>
</evidence>
<keyword evidence="1" id="KW-1133">Transmembrane helix</keyword>
<proteinExistence type="predicted"/>
<dbReference type="AlphaFoldDB" id="A0A174XD63"/>
<sequence length="117" mass="12660">MILVVENQYVSNGNSSLGESEKHRNGMEVGLIDIFRNIIDIRKTIYKVVGIGMLVGIIVALSIPKQYTVKVTLFPEMGSSKGGNGLAGLAASFLRSGASDACEDTLMYIILDSQYNE</sequence>
<feature type="transmembrane region" description="Helical" evidence="1">
    <location>
        <begin position="44"/>
        <end position="63"/>
    </location>
</feature>
<evidence type="ECO:0000313" key="3">
    <source>
        <dbReference type="Proteomes" id="UP000095725"/>
    </source>
</evidence>
<organism evidence="2 3">
    <name type="scientific">Bacteroides caccae</name>
    <dbReference type="NCBI Taxonomy" id="47678"/>
    <lineage>
        <taxon>Bacteria</taxon>
        <taxon>Pseudomonadati</taxon>
        <taxon>Bacteroidota</taxon>
        <taxon>Bacteroidia</taxon>
        <taxon>Bacteroidales</taxon>
        <taxon>Bacteroidaceae</taxon>
        <taxon>Bacteroides</taxon>
    </lineage>
</organism>
<name>A0A174XD63_9BACE</name>
<dbReference type="Proteomes" id="UP000095725">
    <property type="component" value="Unassembled WGS sequence"/>
</dbReference>
<reference evidence="2 3" key="1">
    <citation type="submission" date="2015-09" db="EMBL/GenBank/DDBJ databases">
        <authorList>
            <consortium name="Pathogen Informatics"/>
        </authorList>
    </citation>
    <scope>NUCLEOTIDE SEQUENCE [LARGE SCALE GENOMIC DNA]</scope>
    <source>
        <strain evidence="2 3">2789STDY5834946</strain>
    </source>
</reference>
<keyword evidence="1" id="KW-0812">Transmembrane</keyword>
<accession>A0A174XD63</accession>
<keyword evidence="1" id="KW-0472">Membrane</keyword>
<evidence type="ECO:0000256" key="1">
    <source>
        <dbReference type="SAM" id="Phobius"/>
    </source>
</evidence>